<feature type="compositionally biased region" description="Basic residues" evidence="2">
    <location>
        <begin position="1529"/>
        <end position="1538"/>
    </location>
</feature>
<sequence>MFAAWGGAHLPWLLAQLVTSALGDCVFRRDSLRQSVVVQSVNFDGAYSLNLREGLDCLGEIVAPHGAVNQSLHAIADFYEQFYAFRYICADPAASEQKQAPPFNYGVYGTSRGGGASAEAARVDLVGELRALAASLPSRPGLTDWYLPANTIFARLRDSHVDWRNGATKVDSLLNQFIFMLQDDRSQKAVRLQVAAKDAVVVNGFAAARFTSEGNELVTIGGLEPMRWFQLHVLENPAFNYGFKSLGPRANQFLKLARIGLAWLASNIGDVSSMKQSVNVTFVDGSTSTWSWTWLLLTRNLASCKLFDAECAMDFFKAHLTESSDLFEHAAEAAMQLSSRDVDMHQSKNVAKDLADADMVEFLRKDAGLRSLLRIHEENIPGTEAHRRALSHLGFRERAGQPVALLALPPRRWFLNPAASPLGASYGYFEFQQDEGGQVFAVMKLSRLYVSSTGSVGYDAKTEFVSFWKELVYSARERHVSRLLIDVSGNAGGYVDLAYLLVRALYPTLEFAQLCNSYDRPVGSLYEAWQKVNNTPLASFLDNDVAIQKRLKEMTPAEQTSMKTVLQKITKACMEMDVLDMDDVMQIQSAIDSLDTGELDEESLQGTLEVLSSSAESFGNPFSLYLYGYAVNGTPFDPFKSLRSVQRGGKPDVKLTEFFRIEDCVMAYTQQFVDAFEGVQHPFTNVLFVSDGLCGSSCDTFSRTAYMISKQKEHRHEATMQINFVTFGGLGESLDNARRTLSATSFPGGNLMTSAMAQVYNPIYSAAALGYLAAEWAGLGTMKSQLAHFRTFVPQYPFYWNNLPQYPQSEMYQNSLGDQALPAEFYFFPTDIYLPEWYANVVGEPHEWNETELRRLHLDAAKAFQAVAEVRPAASATPRDLVGERLSFLAATTRTDVSWPVWLVCVGALASGGFLLAVLSSRNLARELSDDLNEHMVPVEVQKVKAHQEDMLREVHDLSRTTSMLAKHEIPENETDKLRAELSAVEEVGDACRSLSGTRNLLKDWEAKEKDSAGQSRCTYFTVFTVFTVLTNATQRQEKAKEREQVKKAFVVQFVYRCASTLVREPASVKCGVPGQKHRQYVQLEASDFGYTEDRAGSGPNAKEASAVGAACRDPVVVPGQLELDSSFEGLLEVFWEPRTLDVALLAVGSYLWALSICCGRRSVRAAPEQAITNLAGVYAWAGVTGGLEASLKDALGDPVRVREVALIPRPAWDTAVTGLKVRGTPAADGTPGPLRDLTLVEAARVESTRRVALLLMGQQPDSPGTAGPPVVVPAPGPGTATTAALVGARKLKLSAVLDPTLDAEVSPLANTEVQKLYADYKVKYGDFPSPEADPSADQLASIKQVVASGSAPYADFSLFGPHGLRLLRKQTFTSYQLNAATGEWTKREQPGPASYHNWMEAWKVLRTSLLLLEVADAERLDAYAEHVRSFVTQFGDSAWWLVYRAENRLRCEHMERLRRILHDKPEYGYTQARPWNAAFAAAVRDSEFWTRELVTPATLWLSQQSSGLGSGGGAKRPQQDGGDDGPLRKKQKTKKKKYEGEDLSEKKGNVYVLNRRGARICDGYNRGRCGNKKPQGVCDKCSQATNSAPAEEEEASAARADHIHLFAKARAQADGSWTSWSGRGCQVLTERTHDVLTAAWDQHRTWGLENPAADGDNPSLWEAPLIRRLAQLDRVVTVNFDRCRLGHATRGPTQLLVADHVNFLDLHGLTCNHSVNAHKEKASPTKQRGEYTPHLSQVVANALYQGYRLQSLEKDYPVDLLEKTRSAVLTALGATDSVRHRTRTAPANTPIQASVIEAWGHASDDPDSTTLASWLDHGAPLGISEPIGTTGVFPATEAKGLVPHSQVDRRALEGWSNYASAEEEAASKQLGDEPVLNKLGVLVKNKRDAQGREVKKARVIWDLKESSVNKACNQGERIILPRLLDVVASLLAAYKRGRSPYLAGVDVRDAFMNIPAGKDRKFTVAAVPRRRNKRAGHDLVVFNTLVFGSASSPTLWGRMAAWLGRTTAAVSLADPQIYVDDPVYTLEGPDLVTAATDLAVVLLWTAVAGFPVKLSKATGGKRIEWVGASILCRDEEKAVVVTIPKAKVAQLLAETEKHLGRAVIGAKELRSYAGALSFVAGLVPHLRPFLATFWAALSKHDITSDGSPYTRTRKLIHVRRVSPALRWVKALLSGTETLERIFYANPPATDLELVTDASPWGIGGVCRRNGEPLAYFHSHLPDDILAKFSAERGVSSYNALWEGLALLVAFRLWLPALTHGSVFRAKSDNLGFLMALSKGSAKSPALNVLAREFAFDQATRCYQIRGLVHIAGVSNVQADALSRLSAPERKPFPSELLATPRCEAKLGEPASYTKVLLSGGLWKMSGSRSVTSVGPVESRLKLWCDVSKRARLEPFRLTPDGIYSVMGAFKAAGYRSAMQYLDLAKQEHIHRGHAWSEQLALAYRVCSRSCKRALGPSKQASALPMDKVPTVAWDEAMVTNGPRDPVTATIVASWWLLREIEASHARIQHLTFDHESKTVAWLLPSSKTDVAALGATRKHACSCEVLSPQLCPYHSVLRLMGSRGPLEPVFVDINGAPPSKAGWADTFQAIARALGIPVCLANGARAFTGHSARATGAQYLAARGVELWRIQIFGRWDSDVILRYVREAPLSQLSELAIEAGHKDSLARARRELEALLRKARPSLAIPDADWCDELIGTEAPPPPSVPHDSSERLILNLSPGGKIHRCRTDLSEVPEMFSLGASDKLVCEFRVGVFRVIVLVVLGEFLSLRPDRHSRMGVVGVIPALLSFRIISDPISKKRSHPKFYPPTRSLGVIPALLSFRIISDPISKKSDLTTN</sequence>
<dbReference type="InterPro" id="IPR043502">
    <property type="entry name" value="DNA/RNA_pol_sf"/>
</dbReference>
<dbReference type="InterPro" id="IPR011010">
    <property type="entry name" value="DNA_brk_join_enz"/>
</dbReference>
<dbReference type="InterPro" id="IPR013762">
    <property type="entry name" value="Integrase-like_cat_sf"/>
</dbReference>
<name>A0A812PY40_9DINO</name>
<evidence type="ECO:0008006" key="6">
    <source>
        <dbReference type="Google" id="ProtNLM"/>
    </source>
</evidence>
<reference evidence="4" key="1">
    <citation type="submission" date="2021-02" db="EMBL/GenBank/DDBJ databases">
        <authorList>
            <person name="Dougan E. K."/>
            <person name="Rhodes N."/>
            <person name="Thang M."/>
            <person name="Chan C."/>
        </authorList>
    </citation>
    <scope>NUCLEOTIDE SEQUENCE</scope>
</reference>
<comment type="caution">
    <text evidence="4">The sequence shown here is derived from an EMBL/GenBank/DDBJ whole genome shotgun (WGS) entry which is preliminary data.</text>
</comment>
<dbReference type="Gene3D" id="1.10.443.10">
    <property type="entry name" value="Intergrase catalytic core"/>
    <property type="match status" value="1"/>
</dbReference>
<proteinExistence type="predicted"/>
<dbReference type="OrthoDB" id="416505at2759"/>
<evidence type="ECO:0000256" key="1">
    <source>
        <dbReference type="ARBA" id="ARBA00023172"/>
    </source>
</evidence>
<feature type="chain" id="PRO_5032313476" description="Tail specific protease domain-containing protein" evidence="3">
    <location>
        <begin position="24"/>
        <end position="2838"/>
    </location>
</feature>
<organism evidence="4 5">
    <name type="scientific">Symbiodinium natans</name>
    <dbReference type="NCBI Taxonomy" id="878477"/>
    <lineage>
        <taxon>Eukaryota</taxon>
        <taxon>Sar</taxon>
        <taxon>Alveolata</taxon>
        <taxon>Dinophyceae</taxon>
        <taxon>Suessiales</taxon>
        <taxon>Symbiodiniaceae</taxon>
        <taxon>Symbiodinium</taxon>
    </lineage>
</organism>
<keyword evidence="5" id="KW-1185">Reference proteome</keyword>
<evidence type="ECO:0000256" key="2">
    <source>
        <dbReference type="SAM" id="MobiDB-lite"/>
    </source>
</evidence>
<dbReference type="EMBL" id="CAJNDS010002199">
    <property type="protein sequence ID" value="CAE7368725.1"/>
    <property type="molecule type" value="Genomic_DNA"/>
</dbReference>
<dbReference type="GO" id="GO:0003677">
    <property type="term" value="F:DNA binding"/>
    <property type="evidence" value="ECO:0007669"/>
    <property type="project" value="InterPro"/>
</dbReference>
<dbReference type="PANTHER" id="PTHR33050:SF7">
    <property type="entry name" value="RIBONUCLEASE H"/>
    <property type="match status" value="1"/>
</dbReference>
<evidence type="ECO:0000256" key="3">
    <source>
        <dbReference type="SAM" id="SignalP"/>
    </source>
</evidence>
<keyword evidence="1" id="KW-0233">DNA recombination</keyword>
<protein>
    <recommendedName>
        <fullName evidence="6">Tail specific protease domain-containing protein</fullName>
    </recommendedName>
</protein>
<dbReference type="Proteomes" id="UP000604046">
    <property type="component" value="Unassembled WGS sequence"/>
</dbReference>
<dbReference type="PANTHER" id="PTHR33050">
    <property type="entry name" value="REVERSE TRANSCRIPTASE DOMAIN-CONTAINING PROTEIN"/>
    <property type="match status" value="1"/>
</dbReference>
<dbReference type="SUPFAM" id="SSF56349">
    <property type="entry name" value="DNA breaking-rejoining enzymes"/>
    <property type="match status" value="1"/>
</dbReference>
<gene>
    <name evidence="4" type="ORF">SNAT2548_LOCUS20074</name>
</gene>
<evidence type="ECO:0000313" key="5">
    <source>
        <dbReference type="Proteomes" id="UP000604046"/>
    </source>
</evidence>
<dbReference type="GO" id="GO:0006310">
    <property type="term" value="P:DNA recombination"/>
    <property type="evidence" value="ECO:0007669"/>
    <property type="project" value="UniProtKB-KW"/>
</dbReference>
<feature type="signal peptide" evidence="3">
    <location>
        <begin position="1"/>
        <end position="23"/>
    </location>
</feature>
<evidence type="ECO:0000313" key="4">
    <source>
        <dbReference type="EMBL" id="CAE7368725.1"/>
    </source>
</evidence>
<keyword evidence="3" id="KW-0732">Signal</keyword>
<dbReference type="GO" id="GO:0015074">
    <property type="term" value="P:DNA integration"/>
    <property type="evidence" value="ECO:0007669"/>
    <property type="project" value="InterPro"/>
</dbReference>
<feature type="region of interest" description="Disordered" evidence="2">
    <location>
        <begin position="1506"/>
        <end position="1543"/>
    </location>
</feature>
<accession>A0A812PY40</accession>
<dbReference type="SUPFAM" id="SSF56672">
    <property type="entry name" value="DNA/RNA polymerases"/>
    <property type="match status" value="1"/>
</dbReference>
<dbReference type="InterPro" id="IPR052055">
    <property type="entry name" value="Hepadnavirus_pol/RT"/>
</dbReference>